<evidence type="ECO:0000256" key="1">
    <source>
        <dbReference type="SAM" id="MobiDB-lite"/>
    </source>
</evidence>
<dbReference type="AlphaFoldDB" id="A0A813KRM5"/>
<feature type="region of interest" description="Disordered" evidence="1">
    <location>
        <begin position="52"/>
        <end position="89"/>
    </location>
</feature>
<dbReference type="Proteomes" id="UP000626109">
    <property type="component" value="Unassembled WGS sequence"/>
</dbReference>
<evidence type="ECO:0000313" key="4">
    <source>
        <dbReference type="Proteomes" id="UP000626109"/>
    </source>
</evidence>
<accession>A0A813KRM5</accession>
<proteinExistence type="predicted"/>
<sequence>MLSNSRPAAMSPRRFRRSAFVASLVLGLQALQAACHTLGPLAFHWRAGMPPARSAVQRHAQPAPSTDDPDKAQPASSTDDQAKQRKADVLAAIGRDAAKKMRGATPQQQKLMRAQELQKKMLMLKGDAGQRYKQNKARLQDASDADADSDLPPKSGMAGADAAAAGQSWDSR</sequence>
<protein>
    <submittedName>
        <fullName evidence="3">Uncharacterized protein</fullName>
    </submittedName>
</protein>
<evidence type="ECO:0000313" key="3">
    <source>
        <dbReference type="EMBL" id="CAE8714179.1"/>
    </source>
</evidence>
<feature type="signal peptide" evidence="2">
    <location>
        <begin position="1"/>
        <end position="33"/>
    </location>
</feature>
<feature type="region of interest" description="Disordered" evidence="1">
    <location>
        <begin position="122"/>
        <end position="172"/>
    </location>
</feature>
<evidence type="ECO:0000256" key="2">
    <source>
        <dbReference type="SAM" id="SignalP"/>
    </source>
</evidence>
<feature type="chain" id="PRO_5032280495" evidence="2">
    <location>
        <begin position="34"/>
        <end position="172"/>
    </location>
</feature>
<dbReference type="EMBL" id="CAJNNW010032594">
    <property type="protein sequence ID" value="CAE8714179.1"/>
    <property type="molecule type" value="Genomic_DNA"/>
</dbReference>
<name>A0A813KRM5_POLGL</name>
<reference evidence="3" key="1">
    <citation type="submission" date="2021-02" db="EMBL/GenBank/DDBJ databases">
        <authorList>
            <person name="Dougan E. K."/>
            <person name="Rhodes N."/>
            <person name="Thang M."/>
            <person name="Chan C."/>
        </authorList>
    </citation>
    <scope>NUCLEOTIDE SEQUENCE</scope>
</reference>
<gene>
    <name evidence="3" type="ORF">PGLA2088_LOCUS37859</name>
</gene>
<comment type="caution">
    <text evidence="3">The sequence shown here is derived from an EMBL/GenBank/DDBJ whole genome shotgun (WGS) entry which is preliminary data.</text>
</comment>
<feature type="compositionally biased region" description="Low complexity" evidence="1">
    <location>
        <begin position="156"/>
        <end position="166"/>
    </location>
</feature>
<keyword evidence="2" id="KW-0732">Signal</keyword>
<organism evidence="3 4">
    <name type="scientific">Polarella glacialis</name>
    <name type="common">Dinoflagellate</name>
    <dbReference type="NCBI Taxonomy" id="89957"/>
    <lineage>
        <taxon>Eukaryota</taxon>
        <taxon>Sar</taxon>
        <taxon>Alveolata</taxon>
        <taxon>Dinophyceae</taxon>
        <taxon>Suessiales</taxon>
        <taxon>Suessiaceae</taxon>
        <taxon>Polarella</taxon>
    </lineage>
</organism>